<dbReference type="RefSeq" id="WP_099507875.1">
    <property type="nucleotide sequence ID" value="NZ_CP016616.1"/>
</dbReference>
<dbReference type="Gene3D" id="2.40.50.100">
    <property type="match status" value="2"/>
</dbReference>
<dbReference type="PANTHER" id="PTHR30386">
    <property type="entry name" value="MEMBRANE FUSION SUBUNIT OF EMRAB-TOLC MULTIDRUG EFFLUX PUMP"/>
    <property type="match status" value="1"/>
</dbReference>
<evidence type="ECO:0000259" key="11">
    <source>
        <dbReference type="Pfam" id="PF26002"/>
    </source>
</evidence>
<evidence type="ECO:0000313" key="12">
    <source>
        <dbReference type="EMBL" id="ANY76884.1"/>
    </source>
</evidence>
<keyword evidence="7 9" id="KW-1133">Transmembrane helix</keyword>
<feature type="transmembrane region" description="Helical" evidence="9">
    <location>
        <begin position="25"/>
        <end position="46"/>
    </location>
</feature>
<feature type="domain" description="AprE-like beta-barrel" evidence="11">
    <location>
        <begin position="337"/>
        <end position="426"/>
    </location>
</feature>
<dbReference type="PANTHER" id="PTHR30386:SF17">
    <property type="entry name" value="ALKALINE PROTEASE SECRETION PROTEIN APRE"/>
    <property type="match status" value="1"/>
</dbReference>
<evidence type="ECO:0000256" key="3">
    <source>
        <dbReference type="ARBA" id="ARBA00022448"/>
    </source>
</evidence>
<accession>A0A1B2EA84</accession>
<dbReference type="Pfam" id="PF25994">
    <property type="entry name" value="HH_AprE"/>
    <property type="match status" value="1"/>
</dbReference>
<feature type="domain" description="AprE-like long alpha-helical hairpin" evidence="10">
    <location>
        <begin position="104"/>
        <end position="295"/>
    </location>
</feature>
<keyword evidence="6 9" id="KW-0812">Transmembrane</keyword>
<organism evidence="12">
    <name type="scientific">Microvirga ossetica</name>
    <dbReference type="NCBI Taxonomy" id="1882682"/>
    <lineage>
        <taxon>Bacteria</taxon>
        <taxon>Pseudomonadati</taxon>
        <taxon>Pseudomonadota</taxon>
        <taxon>Alphaproteobacteria</taxon>
        <taxon>Hyphomicrobiales</taxon>
        <taxon>Methylobacteriaceae</taxon>
        <taxon>Microvirga</taxon>
    </lineage>
</organism>
<keyword evidence="4 9" id="KW-1003">Cell membrane</keyword>
<evidence type="ECO:0000256" key="8">
    <source>
        <dbReference type="ARBA" id="ARBA00023136"/>
    </source>
</evidence>
<dbReference type="Pfam" id="PF26002">
    <property type="entry name" value="Beta-barrel_AprE"/>
    <property type="match status" value="1"/>
</dbReference>
<gene>
    <name evidence="12" type="ORF">BB934_00510</name>
</gene>
<dbReference type="AlphaFoldDB" id="A0A1B2EA84"/>
<evidence type="ECO:0000256" key="7">
    <source>
        <dbReference type="ARBA" id="ARBA00022989"/>
    </source>
</evidence>
<dbReference type="OrthoDB" id="9810980at2"/>
<keyword evidence="5 9" id="KW-0997">Cell inner membrane</keyword>
<dbReference type="GO" id="GO:0005886">
    <property type="term" value="C:plasma membrane"/>
    <property type="evidence" value="ECO:0007669"/>
    <property type="project" value="UniProtKB-SubCell"/>
</dbReference>
<proteinExistence type="inferred from homology"/>
<evidence type="ECO:0000256" key="9">
    <source>
        <dbReference type="RuleBase" id="RU365093"/>
    </source>
</evidence>
<sequence length="449" mass="49288">MAKTSPVIDLSDVLPPPPATPFRRIVWLAGAAFGLVAVFIGGFGAWSVTAPLESAAIAAGSVEAETSRKTVQHLEGGIVAKILVKDGDAVTVGQPLVRLDDTRARATAQALQGQLREAQAREARLLAERDGRDGIQFPLPLRQMVEKSPALADVLAGQQRIFISRRQLYQSQLAVLAQRQQQISRQMLGLRFQVTAAEKRSEIIKREMESIAPLVAKGIIAQPRKLSLEREQAEIEGRRGQAQEEMARAEQGVGEAHAQILKLRSDRETEIAQSLRDVQALVFQLAERSEAAEDVLARTDVRAPEDGVVTDLRIRTPGGVVAEGQPLLDLVPKHDRLIVTAQVRPDDIDVVHPGLPAQVRLMPYKHRRVPPVQGTLTYVSADRLVDKATERSYYTARIRLDENSLSSLPGVEVMAGMPVEVLIKTGKFTAAGYMLRPVMDSFNRAFRED</sequence>
<dbReference type="InterPro" id="IPR010129">
    <property type="entry name" value="T1SS_HlyD"/>
</dbReference>
<comment type="subcellular location">
    <subcellularLocation>
        <location evidence="1 9">Cell inner membrane</location>
        <topology evidence="1 9">Single-pass membrane protein</topology>
    </subcellularLocation>
</comment>
<reference evidence="12" key="1">
    <citation type="submission" date="2016-07" db="EMBL/GenBank/DDBJ databases">
        <title>Microvirga ossetica sp. nov. a new species of rhizobia isolated from root nodules of the legume species Vicia alpestris Steven originated from North Ossetia region in the Caucasus.</title>
        <authorList>
            <person name="Safronova V.I."/>
            <person name="Kuznetsova I.G."/>
            <person name="Sazanova A.L."/>
            <person name="Belimov A."/>
            <person name="Andronov E."/>
            <person name="Osledkin Y.S."/>
            <person name="Onishchuk O.P."/>
            <person name="Kurchak O.N."/>
            <person name="Shaposhnikov A.I."/>
            <person name="Willems A."/>
            <person name="Tikhonovich I.A."/>
        </authorList>
    </citation>
    <scope>NUCLEOTIDE SEQUENCE [LARGE SCALE GENOMIC DNA]</scope>
    <source>
        <strain evidence="12">V5/3M</strain>
    </source>
</reference>
<protein>
    <recommendedName>
        <fullName evidence="9">Membrane fusion protein (MFP) family protein</fullName>
    </recommendedName>
</protein>
<dbReference type="GO" id="GO:0015031">
    <property type="term" value="P:protein transport"/>
    <property type="evidence" value="ECO:0007669"/>
    <property type="project" value="InterPro"/>
</dbReference>
<evidence type="ECO:0000256" key="2">
    <source>
        <dbReference type="ARBA" id="ARBA00009477"/>
    </source>
</evidence>
<evidence type="ECO:0000256" key="1">
    <source>
        <dbReference type="ARBA" id="ARBA00004377"/>
    </source>
</evidence>
<dbReference type="SUPFAM" id="SSF111369">
    <property type="entry name" value="HlyD-like secretion proteins"/>
    <property type="match status" value="1"/>
</dbReference>
<dbReference type="KEGG" id="moc:BB934_00510"/>
<dbReference type="PRINTS" id="PR01490">
    <property type="entry name" value="RTXTOXIND"/>
</dbReference>
<name>A0A1B2EA84_9HYPH</name>
<dbReference type="NCBIfam" id="TIGR01843">
    <property type="entry name" value="type_I_hlyD"/>
    <property type="match status" value="1"/>
</dbReference>
<dbReference type="Gene3D" id="2.40.30.170">
    <property type="match status" value="1"/>
</dbReference>
<keyword evidence="3 9" id="KW-0813">Transport</keyword>
<dbReference type="InterPro" id="IPR058982">
    <property type="entry name" value="Beta-barrel_AprE"/>
</dbReference>
<dbReference type="InterPro" id="IPR050739">
    <property type="entry name" value="MFP"/>
</dbReference>
<dbReference type="EMBL" id="CP016616">
    <property type="protein sequence ID" value="ANY76884.1"/>
    <property type="molecule type" value="Genomic_DNA"/>
</dbReference>
<evidence type="ECO:0000256" key="5">
    <source>
        <dbReference type="ARBA" id="ARBA00022519"/>
    </source>
</evidence>
<dbReference type="InterPro" id="IPR058781">
    <property type="entry name" value="HH_AprE-like"/>
</dbReference>
<evidence type="ECO:0000259" key="10">
    <source>
        <dbReference type="Pfam" id="PF25994"/>
    </source>
</evidence>
<evidence type="ECO:0000256" key="4">
    <source>
        <dbReference type="ARBA" id="ARBA00022475"/>
    </source>
</evidence>
<evidence type="ECO:0000256" key="6">
    <source>
        <dbReference type="ARBA" id="ARBA00022692"/>
    </source>
</evidence>
<keyword evidence="8 9" id="KW-0472">Membrane</keyword>
<comment type="similarity">
    <text evidence="2 9">Belongs to the membrane fusion protein (MFP) (TC 8.A.1) family.</text>
</comment>